<dbReference type="CDD" id="cd13153">
    <property type="entry name" value="KOW_GPKOW_B"/>
    <property type="match status" value="1"/>
</dbReference>
<dbReference type="PANTHER" id="PTHR15818">
    <property type="entry name" value="G PATCH AND KOW-CONTAINING"/>
    <property type="match status" value="1"/>
</dbReference>
<evidence type="ECO:0000313" key="7">
    <source>
        <dbReference type="EMBL" id="CEF97077.1"/>
    </source>
</evidence>
<feature type="region of interest" description="Disordered" evidence="5">
    <location>
        <begin position="313"/>
        <end position="334"/>
    </location>
</feature>
<comment type="subcellular location">
    <subcellularLocation>
        <location evidence="1">Nucleus</location>
    </subcellularLocation>
</comment>
<dbReference type="InterPro" id="IPR014722">
    <property type="entry name" value="Rib_uL2_dom2"/>
</dbReference>
<proteinExistence type="inferred from homology"/>
<comment type="similarity">
    <text evidence="2">Belongs to the MOS2 family.</text>
</comment>
<dbReference type="Proteomes" id="UP000009170">
    <property type="component" value="Unassembled WGS sequence"/>
</dbReference>
<keyword evidence="8" id="KW-1185">Reference proteome</keyword>
<accession>A0A090M336</accession>
<gene>
    <name evidence="7" type="ORF">OT_ostta03g01940</name>
</gene>
<evidence type="ECO:0000313" key="8">
    <source>
        <dbReference type="Proteomes" id="UP000009170"/>
    </source>
</evidence>
<dbReference type="SMART" id="SM00443">
    <property type="entry name" value="G_patch"/>
    <property type="match status" value="1"/>
</dbReference>
<dbReference type="GO" id="GO:0005681">
    <property type="term" value="C:spliceosomal complex"/>
    <property type="evidence" value="ECO:0007669"/>
    <property type="project" value="TreeGrafter"/>
</dbReference>
<dbReference type="InterPro" id="IPR045166">
    <property type="entry name" value="Spp2-like"/>
</dbReference>
<dbReference type="STRING" id="70448.A0A090M336"/>
<dbReference type="PANTHER" id="PTHR15818:SF2">
    <property type="entry name" value="G-PATCH DOMAIN AND KOW MOTIFS-CONTAINING PROTEIN"/>
    <property type="match status" value="1"/>
</dbReference>
<dbReference type="InterPro" id="IPR041994">
    <property type="entry name" value="GPKOW_KOW2"/>
</dbReference>
<dbReference type="GO" id="GO:0000398">
    <property type="term" value="P:mRNA splicing, via spliceosome"/>
    <property type="evidence" value="ECO:0007669"/>
    <property type="project" value="InterPro"/>
</dbReference>
<evidence type="ECO:0000256" key="4">
    <source>
        <dbReference type="ARBA" id="ARBA00023242"/>
    </source>
</evidence>
<dbReference type="InterPro" id="IPR000467">
    <property type="entry name" value="G_patch_dom"/>
</dbReference>
<name>A0A090M336_OSTTA</name>
<reference evidence="7 8" key="2">
    <citation type="journal article" date="2014" name="BMC Genomics">
        <title>An improved genome of the model marine alga Ostreococcus tauri unfolds by assessing Illumina de novo assemblies.</title>
        <authorList>
            <person name="Blanc-Mathieu R."/>
            <person name="Verhelst B."/>
            <person name="Derelle E."/>
            <person name="Rombauts S."/>
            <person name="Bouget F.Y."/>
            <person name="Carre I."/>
            <person name="Chateau A."/>
            <person name="Eyre-Walker A."/>
            <person name="Grimsley N."/>
            <person name="Moreau H."/>
            <person name="Piegu B."/>
            <person name="Rivals E."/>
            <person name="Schackwitz W."/>
            <person name="Van de Peer Y."/>
            <person name="Piganeau G."/>
        </authorList>
    </citation>
    <scope>NUCLEOTIDE SEQUENCE [LARGE SCALE GENOMIC DNA]</scope>
    <source>
        <strain evidence="8">OTTH 0595 / CCAP 157/2 / RCC745</strain>
    </source>
</reference>
<reference evidence="8" key="1">
    <citation type="journal article" date="2006" name="Proc. Natl. Acad. Sci. U.S.A.">
        <title>Genome analysis of the smallest free-living eukaryote Ostreococcus tauri unveils many unique features.</title>
        <authorList>
            <person name="Derelle E."/>
            <person name="Ferraz C."/>
            <person name="Rombauts S."/>
            <person name="Rouze P."/>
            <person name="Worden A.Z."/>
            <person name="Robbens S."/>
            <person name="Partensky F."/>
            <person name="Degroeve S."/>
            <person name="Echeynie S."/>
            <person name="Cooke R."/>
            <person name="Saeys Y."/>
            <person name="Wuyts J."/>
            <person name="Jabbari K."/>
            <person name="Bowler C."/>
            <person name="Panaud O."/>
            <person name="Piegu B."/>
            <person name="Ball S.G."/>
            <person name="Ral J.-P."/>
            <person name="Bouget F.-Y."/>
            <person name="Piganeau G."/>
            <person name="De Baets B."/>
            <person name="Picard A."/>
            <person name="Delseny M."/>
            <person name="Demaille J."/>
            <person name="Van de Peer Y."/>
            <person name="Moreau H."/>
        </authorList>
    </citation>
    <scope>NUCLEOTIDE SEQUENCE [LARGE SCALE GENOMIC DNA]</scope>
    <source>
        <strain evidence="8">OTTH 0595 / CCAP 157/2 / RCC745</strain>
    </source>
</reference>
<dbReference type="SMART" id="SM00739">
    <property type="entry name" value="KOW"/>
    <property type="match status" value="2"/>
</dbReference>
<dbReference type="RefSeq" id="XP_022838472.1">
    <property type="nucleotide sequence ID" value="XM_022984739.1"/>
</dbReference>
<dbReference type="InterPro" id="IPR005824">
    <property type="entry name" value="KOW"/>
</dbReference>
<dbReference type="EMBL" id="CAID01000003">
    <property type="protein sequence ID" value="CEF97077.1"/>
    <property type="molecule type" value="Genomic_DNA"/>
</dbReference>
<evidence type="ECO:0000256" key="1">
    <source>
        <dbReference type="ARBA" id="ARBA00004123"/>
    </source>
</evidence>
<dbReference type="InterPro" id="IPR026822">
    <property type="entry name" value="Spp2/MOS2_G-patch"/>
</dbReference>
<protein>
    <submittedName>
        <fullName evidence="7">G-patch domain</fullName>
    </submittedName>
</protein>
<dbReference type="FunCoup" id="A0A090M336">
    <property type="interactions" value="1630"/>
</dbReference>
<dbReference type="PROSITE" id="PS50174">
    <property type="entry name" value="G_PATCH"/>
    <property type="match status" value="1"/>
</dbReference>
<dbReference type="Gene3D" id="2.30.30.30">
    <property type="match status" value="1"/>
</dbReference>
<feature type="compositionally biased region" description="Basic residues" evidence="5">
    <location>
        <begin position="1"/>
        <end position="11"/>
    </location>
</feature>
<comment type="caution">
    <text evidence="7">The sequence shown here is derived from an EMBL/GenBank/DDBJ whole genome shotgun (WGS) entry which is preliminary data.</text>
</comment>
<sequence>MEFSLAKKKAPARSVGVQHEEKAKAVEYVTGVAGNEIEGTSGDDEPVRDKVIARIENTFEVGTGRRRKIPSFIPTKDEIERDNKRFHVAETIAAGGELAQQGVAYGLTKMGPKHGAVAAEKSDRDKAGESFIGKSLHEKELQAFKEDMEDLPEQASIEEYEDMPIEDFGKAMLRGMGWEEGKAVGRMHRGMVEAVEFIPRAARLGLGAQPAEKDAPQKKYIKPGETREKKADMVRDQRAVADAGMRNVKTLDEKLVKRKEVGPREGKMMYIADGQHAGISGRILRMLGEKASIELSNSGTVVTVRCSELQEMSERETKASVGEKRFRNDDSKSAGTAAEPWLYTNVRVRVVSKSFSRGQFYLMKGVIVDVLTPTKCLLQIDGGGKTIEIDQRALETVLPKLGGRICVVLGKFRGRRGKLLEKNKSNDTASIQLNEDFEAHVLPMDAIAEYSGALDEED</sequence>
<feature type="compositionally biased region" description="Basic and acidic residues" evidence="5">
    <location>
        <begin position="313"/>
        <end position="332"/>
    </location>
</feature>
<dbReference type="KEGG" id="ota:OT_ostta03g01940"/>
<dbReference type="GeneID" id="9833833"/>
<evidence type="ECO:0000256" key="2">
    <source>
        <dbReference type="ARBA" id="ARBA00010966"/>
    </source>
</evidence>
<dbReference type="Gene3D" id="2.30.30.140">
    <property type="match status" value="1"/>
</dbReference>
<dbReference type="InParanoid" id="A0A090M336"/>
<evidence type="ECO:0000259" key="6">
    <source>
        <dbReference type="PROSITE" id="PS50174"/>
    </source>
</evidence>
<feature type="region of interest" description="Disordered" evidence="5">
    <location>
        <begin position="1"/>
        <end position="20"/>
    </location>
</feature>
<evidence type="ECO:0000256" key="3">
    <source>
        <dbReference type="ARBA" id="ARBA00022737"/>
    </source>
</evidence>
<keyword evidence="4" id="KW-0539">Nucleus</keyword>
<dbReference type="Pfam" id="PF12656">
    <property type="entry name" value="G-patch_2"/>
    <property type="match status" value="1"/>
</dbReference>
<feature type="domain" description="G-patch" evidence="6">
    <location>
        <begin position="165"/>
        <end position="211"/>
    </location>
</feature>
<dbReference type="GO" id="GO:0003676">
    <property type="term" value="F:nucleic acid binding"/>
    <property type="evidence" value="ECO:0007669"/>
    <property type="project" value="InterPro"/>
</dbReference>
<dbReference type="Pfam" id="PF25088">
    <property type="entry name" value="GPKOW_C"/>
    <property type="match status" value="1"/>
</dbReference>
<evidence type="ECO:0000256" key="5">
    <source>
        <dbReference type="SAM" id="MobiDB-lite"/>
    </source>
</evidence>
<keyword evidence="3" id="KW-0677">Repeat</keyword>
<dbReference type="AlphaFoldDB" id="A0A090M336"/>
<organism evidence="7 8">
    <name type="scientific">Ostreococcus tauri</name>
    <name type="common">Marine green alga</name>
    <dbReference type="NCBI Taxonomy" id="70448"/>
    <lineage>
        <taxon>Eukaryota</taxon>
        <taxon>Viridiplantae</taxon>
        <taxon>Chlorophyta</taxon>
        <taxon>Mamiellophyceae</taxon>
        <taxon>Mamiellales</taxon>
        <taxon>Bathycoccaceae</taxon>
        <taxon>Ostreococcus</taxon>
    </lineage>
</organism>
<dbReference type="OrthoDB" id="5577072at2759"/>